<evidence type="ECO:0000256" key="1">
    <source>
        <dbReference type="SAM" id="Phobius"/>
    </source>
</evidence>
<sequence length="190" mass="19912">MGTRQTGGGEHKEHEEEAGAARAAGNWAFYDRLMLAVAVAVPALAAVFHVENLTDVAHDGGVVRTVGLGWDGPSRALDAVVAAVFLVLPVGTQTFRAGVASAVVCGVAGGVVYAVIRGLLVAVGVGSGRVRVRVRVRGCVQGLGRGQVTPDRVRVRRVRPDQVREGVRVRGLGLQLAQRVRPDRVWGLGS</sequence>
<keyword evidence="1" id="KW-1133">Transmembrane helix</keyword>
<proteinExistence type="predicted"/>
<dbReference type="EMBL" id="CP089984">
    <property type="protein sequence ID" value="WXB14575.1"/>
    <property type="molecule type" value="Genomic_DNA"/>
</dbReference>
<gene>
    <name evidence="2" type="ORF">LZC94_42970</name>
</gene>
<keyword evidence="3" id="KW-1185">Reference proteome</keyword>
<feature type="transmembrane region" description="Helical" evidence="1">
    <location>
        <begin position="33"/>
        <end position="50"/>
    </location>
</feature>
<name>A0ABZ2LW69_9BACT</name>
<feature type="transmembrane region" description="Helical" evidence="1">
    <location>
        <begin position="99"/>
        <end position="125"/>
    </location>
</feature>
<keyword evidence="1" id="KW-0812">Transmembrane</keyword>
<evidence type="ECO:0000313" key="2">
    <source>
        <dbReference type="EMBL" id="WXB14575.1"/>
    </source>
</evidence>
<evidence type="ECO:0000313" key="3">
    <source>
        <dbReference type="Proteomes" id="UP001370348"/>
    </source>
</evidence>
<dbReference type="RefSeq" id="WP_394824198.1">
    <property type="nucleotide sequence ID" value="NZ_CP089984.1"/>
</dbReference>
<protein>
    <recommendedName>
        <fullName evidence="4">Integral membrane protein</fullName>
    </recommendedName>
</protein>
<organism evidence="2 3">
    <name type="scientific">Pendulispora albinea</name>
    <dbReference type="NCBI Taxonomy" id="2741071"/>
    <lineage>
        <taxon>Bacteria</taxon>
        <taxon>Pseudomonadati</taxon>
        <taxon>Myxococcota</taxon>
        <taxon>Myxococcia</taxon>
        <taxon>Myxococcales</taxon>
        <taxon>Sorangiineae</taxon>
        <taxon>Pendulisporaceae</taxon>
        <taxon>Pendulispora</taxon>
    </lineage>
</organism>
<reference evidence="2 3" key="1">
    <citation type="submission" date="2021-12" db="EMBL/GenBank/DDBJ databases">
        <title>Discovery of the Pendulisporaceae a myxobacterial family with distinct sporulation behavior and unique specialized metabolism.</title>
        <authorList>
            <person name="Garcia R."/>
            <person name="Popoff A."/>
            <person name="Bader C.D."/>
            <person name="Loehr J."/>
            <person name="Walesch S."/>
            <person name="Walt C."/>
            <person name="Boldt J."/>
            <person name="Bunk B."/>
            <person name="Haeckl F.J.F.P.J."/>
            <person name="Gunesch A.P."/>
            <person name="Birkelbach J."/>
            <person name="Nuebel U."/>
            <person name="Pietschmann T."/>
            <person name="Bach T."/>
            <person name="Mueller R."/>
        </authorList>
    </citation>
    <scope>NUCLEOTIDE SEQUENCE [LARGE SCALE GENOMIC DNA]</scope>
    <source>
        <strain evidence="2 3">MSr11954</strain>
    </source>
</reference>
<dbReference type="Proteomes" id="UP001370348">
    <property type="component" value="Chromosome"/>
</dbReference>
<keyword evidence="1" id="KW-0472">Membrane</keyword>
<accession>A0ABZ2LW69</accession>
<evidence type="ECO:0008006" key="4">
    <source>
        <dbReference type="Google" id="ProtNLM"/>
    </source>
</evidence>